<dbReference type="STRING" id="760192.Halhy_6134"/>
<dbReference type="EMBL" id="CP002691">
    <property type="protein sequence ID" value="AEE53956.1"/>
    <property type="molecule type" value="Genomic_DNA"/>
</dbReference>
<gene>
    <name evidence="3" type="ordered locus">Halhy_6134</name>
</gene>
<feature type="signal peptide" evidence="1">
    <location>
        <begin position="1"/>
        <end position="27"/>
    </location>
</feature>
<dbReference type="eggNOG" id="COG4102">
    <property type="taxonomic scope" value="Bacteria"/>
</dbReference>
<dbReference type="Pfam" id="PF18962">
    <property type="entry name" value="Por_Secre_tail"/>
    <property type="match status" value="1"/>
</dbReference>
<reference evidence="3 4" key="1">
    <citation type="journal article" date="2011" name="Stand. Genomic Sci.">
        <title>Complete genome sequence of Haliscomenobacter hydrossis type strain (O).</title>
        <authorList>
            <consortium name="US DOE Joint Genome Institute (JGI-PGF)"/>
            <person name="Daligault H."/>
            <person name="Lapidus A."/>
            <person name="Zeytun A."/>
            <person name="Nolan M."/>
            <person name="Lucas S."/>
            <person name="Del Rio T.G."/>
            <person name="Tice H."/>
            <person name="Cheng J.F."/>
            <person name="Tapia R."/>
            <person name="Han C."/>
            <person name="Goodwin L."/>
            <person name="Pitluck S."/>
            <person name="Liolios K."/>
            <person name="Pagani I."/>
            <person name="Ivanova N."/>
            <person name="Huntemann M."/>
            <person name="Mavromatis K."/>
            <person name="Mikhailova N."/>
            <person name="Pati A."/>
            <person name="Chen A."/>
            <person name="Palaniappan K."/>
            <person name="Land M."/>
            <person name="Hauser L."/>
            <person name="Brambilla E.M."/>
            <person name="Rohde M."/>
            <person name="Verbarg S."/>
            <person name="Goker M."/>
            <person name="Bristow J."/>
            <person name="Eisen J.A."/>
            <person name="Markowitz V."/>
            <person name="Hugenholtz P."/>
            <person name="Kyrpides N.C."/>
            <person name="Klenk H.P."/>
            <person name="Woyke T."/>
        </authorList>
    </citation>
    <scope>NUCLEOTIDE SEQUENCE [LARGE SCALE GENOMIC DNA]</scope>
    <source>
        <strain evidence="4">ATCC 27775 / DSM 1100 / LMG 10767 / O</strain>
    </source>
</reference>
<protein>
    <recommendedName>
        <fullName evidence="2">Secretion system C-terminal sorting domain-containing protein</fullName>
    </recommendedName>
</protein>
<evidence type="ECO:0000256" key="1">
    <source>
        <dbReference type="SAM" id="SignalP"/>
    </source>
</evidence>
<dbReference type="PANTHER" id="PTHR43737:SF1">
    <property type="entry name" value="DUF1501 DOMAIN-CONTAINING PROTEIN"/>
    <property type="match status" value="1"/>
</dbReference>
<sequence length="518" mass="57132">MKRRNFIKTAGAAATIPMVLNGMNLSAAPMSALFSGIDPYSDKVLVIIRLSGGYDGLNVVLALDQYSNLSKLRANILIPEAKALKISTETGLHPAMTGFHQLFQDGKLSLVHSVGYPNQNRSHFRSTDIWQSGSSANEYVNTGWVGRYFEEDHPRYPEGYPNGGFPDPFAITLGSTVSETCQGTVGNFSLTLTDPFNFGKLTQGKETLFPETPYGQELSFLRTSISQTNQYADVITAASKKGKTLATYPTSNLATQLKNVALLMSGGLKTRVYVANLGGFDTHANQVDSSDTTRGNQRELLFQLSEAIKAFQEDIRQLGLEERVMGMTFSEFGRQIKSNFSLGTDHGTAAPLFVFGSCVNKQILGKNPEIPATVPDQTGVPMQIDFRDVYGSLLQDWFGVSETDIKDYLFANYTHLPIVKNCAIATDTEDFTFEETSVKVYPNPFHEVSRITFRLNASAWTRVSVFDNIGSELQVLISQQMGAGDHQVEFAGRDLPAGIYFCRIQVGREVQTMRMVKI</sequence>
<dbReference type="Pfam" id="PF07394">
    <property type="entry name" value="DUF1501"/>
    <property type="match status" value="1"/>
</dbReference>
<feature type="chain" id="PRO_5003317501" description="Secretion system C-terminal sorting domain-containing protein" evidence="1">
    <location>
        <begin position="28"/>
        <end position="518"/>
    </location>
</feature>
<dbReference type="PANTHER" id="PTHR43737">
    <property type="entry name" value="BLL7424 PROTEIN"/>
    <property type="match status" value="1"/>
</dbReference>
<dbReference type="KEGG" id="hhy:Halhy_6134"/>
<keyword evidence="1" id="KW-0732">Signal</keyword>
<proteinExistence type="predicted"/>
<feature type="domain" description="Secretion system C-terminal sorting" evidence="2">
    <location>
        <begin position="440"/>
        <end position="512"/>
    </location>
</feature>
<dbReference type="InterPro" id="IPR026444">
    <property type="entry name" value="Secre_tail"/>
</dbReference>
<dbReference type="RefSeq" id="WP_013768478.1">
    <property type="nucleotide sequence ID" value="NC_015510.1"/>
</dbReference>
<dbReference type="AlphaFoldDB" id="F4L3K6"/>
<keyword evidence="4" id="KW-1185">Reference proteome</keyword>
<name>F4L3K6_HALH1</name>
<accession>F4L3K6</accession>
<evidence type="ECO:0000259" key="2">
    <source>
        <dbReference type="Pfam" id="PF18962"/>
    </source>
</evidence>
<organism evidence="3 4">
    <name type="scientific">Haliscomenobacter hydrossis (strain ATCC 27775 / DSM 1100 / LMG 10767 / O)</name>
    <dbReference type="NCBI Taxonomy" id="760192"/>
    <lineage>
        <taxon>Bacteria</taxon>
        <taxon>Pseudomonadati</taxon>
        <taxon>Bacteroidota</taxon>
        <taxon>Saprospiria</taxon>
        <taxon>Saprospirales</taxon>
        <taxon>Haliscomenobacteraceae</taxon>
        <taxon>Haliscomenobacter</taxon>
    </lineage>
</organism>
<dbReference type="NCBIfam" id="TIGR04183">
    <property type="entry name" value="Por_Secre_tail"/>
    <property type="match status" value="1"/>
</dbReference>
<evidence type="ECO:0000313" key="4">
    <source>
        <dbReference type="Proteomes" id="UP000008461"/>
    </source>
</evidence>
<evidence type="ECO:0000313" key="3">
    <source>
        <dbReference type="EMBL" id="AEE53956.1"/>
    </source>
</evidence>
<dbReference type="HOGENOM" id="CLU_032896_2_0_10"/>
<dbReference type="Proteomes" id="UP000008461">
    <property type="component" value="Chromosome"/>
</dbReference>
<reference key="2">
    <citation type="submission" date="2011-04" db="EMBL/GenBank/DDBJ databases">
        <title>Complete sequence of chromosome of Haliscomenobacter hydrossis DSM 1100.</title>
        <authorList>
            <consortium name="US DOE Joint Genome Institute (JGI-PGF)"/>
            <person name="Lucas S."/>
            <person name="Han J."/>
            <person name="Lapidus A."/>
            <person name="Bruce D."/>
            <person name="Goodwin L."/>
            <person name="Pitluck S."/>
            <person name="Peters L."/>
            <person name="Kyrpides N."/>
            <person name="Mavromatis K."/>
            <person name="Ivanova N."/>
            <person name="Ovchinnikova G."/>
            <person name="Pagani I."/>
            <person name="Daligault H."/>
            <person name="Detter J.C."/>
            <person name="Han C."/>
            <person name="Land M."/>
            <person name="Hauser L."/>
            <person name="Markowitz V."/>
            <person name="Cheng J.-F."/>
            <person name="Hugenholtz P."/>
            <person name="Woyke T."/>
            <person name="Wu D."/>
            <person name="Verbarg S."/>
            <person name="Frueling A."/>
            <person name="Brambilla E."/>
            <person name="Klenk H.-P."/>
            <person name="Eisen J.A."/>
        </authorList>
    </citation>
    <scope>NUCLEOTIDE SEQUENCE</scope>
    <source>
        <strain>DSM 1100</strain>
    </source>
</reference>
<dbReference type="OrthoDB" id="9779968at2"/>
<dbReference type="InterPro" id="IPR010869">
    <property type="entry name" value="DUF1501"/>
</dbReference>